<name>A0A8H3A4Q4_9AGAM</name>
<evidence type="ECO:0000313" key="3">
    <source>
        <dbReference type="Proteomes" id="UP000663846"/>
    </source>
</evidence>
<evidence type="ECO:0000313" key="2">
    <source>
        <dbReference type="EMBL" id="CAE6378273.1"/>
    </source>
</evidence>
<feature type="compositionally biased region" description="Polar residues" evidence="1">
    <location>
        <begin position="75"/>
        <end position="85"/>
    </location>
</feature>
<gene>
    <name evidence="2" type="ORF">RDB_LOCUS31951</name>
</gene>
<dbReference type="AlphaFoldDB" id="A0A8H3A4Q4"/>
<feature type="compositionally biased region" description="Pro residues" evidence="1">
    <location>
        <begin position="89"/>
        <end position="104"/>
    </location>
</feature>
<dbReference type="EMBL" id="CAJMWS010000207">
    <property type="protein sequence ID" value="CAE6378273.1"/>
    <property type="molecule type" value="Genomic_DNA"/>
</dbReference>
<accession>A0A8H3A4Q4</accession>
<reference evidence="2" key="1">
    <citation type="submission" date="2021-01" db="EMBL/GenBank/DDBJ databases">
        <authorList>
            <person name="Kaushik A."/>
        </authorList>
    </citation>
    <scope>NUCLEOTIDE SEQUENCE</scope>
    <source>
        <strain evidence="2">AG1-1C</strain>
    </source>
</reference>
<sequence>MVKGLSLSISGTPRRLLRTRIFSASSRACISSKTRHASTSLDPKVPVEYESGLSTKQPESLRDPTIPEIPESKLRYQQNRPTSSRRPGVKPPPTLALPSSMLPPPPRIPIPTSLKGNASSEISGNHEKTFNIYMDSLNKHDDEPTLDDFDALRPLPSTILAALDGVIGSGRALLAKDHPLHLAIEQLGAQEASVGGGPKAKRTVTAGSRKAKRLEYQALYAATEAMITRGFTVAQLRGFEKETKIQKRFKKIDLPSGKSTSKPRLIHSLMNLRWGMIHPTVVEKYMDGENKSIEQSYLVSPSELFIFLGRDGEDLIHLSKKLEMRINVDRQSDSPEDPGLPSQFKRSATRPGFIIRASGVKSSHEKLRKYIENQRDTMTVRVVSLPIGPSLSPSLLQSISRIAGAFVENTDPKFASLNDDENSVASVSITAHSPRSAYTAERLVRRAAVEAAHRSKLSLFVLKNEEPSVVALPETEYDSESQVNQYALYPFSNQGFRIRRVQMALASHLPSNDIAMLPLTAGNMDVQNYDKDEAFILTGEEHSETEPHVDSTTTGQSTEDIVVRNLRGEPIDPNELIFGEADGKGERIVNVTFGHIVFKTGKATTLDSPLSNPATGESILEWVNRSDSGSRAFIPGQVPSMDIPIDVTPVHRLQYRTIEGEHVINVNVQLPRDEVEQVGNAELSKDNTSARALEFSAEAQSSTENTDDNHPISPHPESNSMPAELQSEGSVSSESLVNHAGSATGEHLSKEENLETGEIRPLPVEITVGTQSAFELMLPESTMDLYVQVANTTRVVKPMIPEVLDIYLDGLSKFFTTDIEMPQPDPPQHLDFDGKHYVLVKNTSAHCGGSTSVDLPGGFTVATELSLDLESNTRTAFTEACCSILLLKASSNAAFSLLIAVKEVCVSKRKESAVASTDFNIANGPYMNQLCLAVEARNDIGWPHNPVLQLRLGNWNRVWSKCASGSLHRHKPNIPLDQSRNNINSPRVAASLPYVSLIPANPILRVLMAPPGSSLAPRSKSKKSRCGFSRGLKRLLTNLALSRSKSHSRPNTLTLFDIVTNSTKNYTVLRKHASCISIHYEDSAIGSSTPSLSTAANPRIAKHSNKAHRAPRMADRVVDVRLESVYDDGETHGGYFFASALQDAWHAQDIENLSTRS</sequence>
<comment type="caution">
    <text evidence="2">The sequence shown here is derived from an EMBL/GenBank/DDBJ whole genome shotgun (WGS) entry which is preliminary data.</text>
</comment>
<feature type="region of interest" description="Disordered" evidence="1">
    <location>
        <begin position="50"/>
        <end position="104"/>
    </location>
</feature>
<protein>
    <submittedName>
        <fullName evidence="2">Uncharacterized protein</fullName>
    </submittedName>
</protein>
<feature type="region of interest" description="Disordered" evidence="1">
    <location>
        <begin position="695"/>
        <end position="756"/>
    </location>
</feature>
<organism evidence="2 3">
    <name type="scientific">Rhizoctonia solani</name>
    <dbReference type="NCBI Taxonomy" id="456999"/>
    <lineage>
        <taxon>Eukaryota</taxon>
        <taxon>Fungi</taxon>
        <taxon>Dikarya</taxon>
        <taxon>Basidiomycota</taxon>
        <taxon>Agaricomycotina</taxon>
        <taxon>Agaricomycetes</taxon>
        <taxon>Cantharellales</taxon>
        <taxon>Ceratobasidiaceae</taxon>
        <taxon>Rhizoctonia</taxon>
    </lineage>
</organism>
<feature type="compositionally biased region" description="Polar residues" evidence="1">
    <location>
        <begin position="716"/>
        <end position="736"/>
    </location>
</feature>
<proteinExistence type="predicted"/>
<evidence type="ECO:0000256" key="1">
    <source>
        <dbReference type="SAM" id="MobiDB-lite"/>
    </source>
</evidence>
<dbReference type="Proteomes" id="UP000663846">
    <property type="component" value="Unassembled WGS sequence"/>
</dbReference>